<evidence type="ECO:0000313" key="2">
    <source>
        <dbReference type="Proteomes" id="UP000494206"/>
    </source>
</evidence>
<protein>
    <submittedName>
        <fullName evidence="1">Uncharacterized protein</fullName>
    </submittedName>
</protein>
<accession>A0A8S1F817</accession>
<proteinExistence type="predicted"/>
<gene>
    <name evidence="1" type="ORF">CBOVIS_LOCUS10205</name>
</gene>
<dbReference type="AlphaFoldDB" id="A0A8S1F817"/>
<reference evidence="1 2" key="1">
    <citation type="submission" date="2020-04" db="EMBL/GenBank/DDBJ databases">
        <authorList>
            <person name="Laetsch R D."/>
            <person name="Stevens L."/>
            <person name="Kumar S."/>
            <person name="Blaxter L. M."/>
        </authorList>
    </citation>
    <scope>NUCLEOTIDE SEQUENCE [LARGE SCALE GENOMIC DNA]</scope>
</reference>
<sequence>MESGTRWTKNYYVYNRSALEDSLCLCQYCVQYLCTVDLSRMKRHKYCVRFVNNRRSAMFYVNIDETSTDTSVWLNFPGETKLFRPHTSHALFQRFLHQNLF</sequence>
<comment type="caution">
    <text evidence="1">The sequence shown here is derived from an EMBL/GenBank/DDBJ whole genome shotgun (WGS) entry which is preliminary data.</text>
</comment>
<evidence type="ECO:0000313" key="1">
    <source>
        <dbReference type="EMBL" id="CAB3408421.1"/>
    </source>
</evidence>
<dbReference type="Proteomes" id="UP000494206">
    <property type="component" value="Unassembled WGS sequence"/>
</dbReference>
<keyword evidence="2" id="KW-1185">Reference proteome</keyword>
<dbReference type="OrthoDB" id="5820270at2759"/>
<name>A0A8S1F817_9PELO</name>
<organism evidence="1 2">
    <name type="scientific">Caenorhabditis bovis</name>
    <dbReference type="NCBI Taxonomy" id="2654633"/>
    <lineage>
        <taxon>Eukaryota</taxon>
        <taxon>Metazoa</taxon>
        <taxon>Ecdysozoa</taxon>
        <taxon>Nematoda</taxon>
        <taxon>Chromadorea</taxon>
        <taxon>Rhabditida</taxon>
        <taxon>Rhabditina</taxon>
        <taxon>Rhabditomorpha</taxon>
        <taxon>Rhabditoidea</taxon>
        <taxon>Rhabditidae</taxon>
        <taxon>Peloderinae</taxon>
        <taxon>Caenorhabditis</taxon>
    </lineage>
</organism>
<dbReference type="EMBL" id="CADEPM010000007">
    <property type="protein sequence ID" value="CAB3408421.1"/>
    <property type="molecule type" value="Genomic_DNA"/>
</dbReference>